<dbReference type="AlphaFoldDB" id="A0A642UD57"/>
<evidence type="ECO:0000256" key="2">
    <source>
        <dbReference type="ARBA" id="ARBA00022980"/>
    </source>
</evidence>
<dbReference type="GO" id="GO:1990904">
    <property type="term" value="C:ribonucleoprotein complex"/>
    <property type="evidence" value="ECO:0007669"/>
    <property type="project" value="UniProtKB-KW"/>
</dbReference>
<dbReference type="GeneID" id="54784160"/>
<dbReference type="Proteomes" id="UP000449547">
    <property type="component" value="Unassembled WGS sequence"/>
</dbReference>
<feature type="domain" description="Large ribosomal subunit protein uL5 C-terminal" evidence="5">
    <location>
        <begin position="185"/>
        <end position="281"/>
    </location>
</feature>
<dbReference type="InterPro" id="IPR022803">
    <property type="entry name" value="Ribosomal_uL5_dom_sf"/>
</dbReference>
<evidence type="ECO:0000256" key="4">
    <source>
        <dbReference type="ARBA" id="ARBA00040368"/>
    </source>
</evidence>
<dbReference type="SUPFAM" id="SSF55282">
    <property type="entry name" value="RL5-like"/>
    <property type="match status" value="1"/>
</dbReference>
<comment type="similarity">
    <text evidence="1">Belongs to the universal ribosomal protein uL5 family.</text>
</comment>
<dbReference type="RefSeq" id="XP_034009738.1">
    <property type="nucleotide sequence ID" value="XM_034158499.1"/>
</dbReference>
<evidence type="ECO:0000256" key="1">
    <source>
        <dbReference type="ARBA" id="ARBA00008553"/>
    </source>
</evidence>
<dbReference type="GO" id="GO:0003735">
    <property type="term" value="F:structural constituent of ribosome"/>
    <property type="evidence" value="ECO:0007669"/>
    <property type="project" value="InterPro"/>
</dbReference>
<dbReference type="SUPFAM" id="SSF55831">
    <property type="entry name" value="Thymidylate synthase/dCMP hydroxymethylase"/>
    <property type="match status" value="1"/>
</dbReference>
<dbReference type="InterPro" id="IPR002132">
    <property type="entry name" value="Ribosomal_uL5"/>
</dbReference>
<proteinExistence type="inferred from homology"/>
<dbReference type="Pfam" id="PF00673">
    <property type="entry name" value="Ribosomal_L5_C"/>
    <property type="match status" value="1"/>
</dbReference>
<protein>
    <recommendedName>
        <fullName evidence="4">Large ribosomal subunit protein uL5m</fullName>
    </recommendedName>
</protein>
<dbReference type="GO" id="GO:0005840">
    <property type="term" value="C:ribosome"/>
    <property type="evidence" value="ECO:0007669"/>
    <property type="project" value="UniProtKB-KW"/>
</dbReference>
<dbReference type="EMBL" id="SWFT01000161">
    <property type="protein sequence ID" value="KAA8896996.1"/>
    <property type="molecule type" value="Genomic_DNA"/>
</dbReference>
<evidence type="ECO:0000256" key="3">
    <source>
        <dbReference type="ARBA" id="ARBA00023274"/>
    </source>
</evidence>
<organism evidence="6 7">
    <name type="scientific">Diutina rugosa</name>
    <name type="common">Yeast</name>
    <name type="synonym">Candida rugosa</name>
    <dbReference type="NCBI Taxonomy" id="5481"/>
    <lineage>
        <taxon>Eukaryota</taxon>
        <taxon>Fungi</taxon>
        <taxon>Dikarya</taxon>
        <taxon>Ascomycota</taxon>
        <taxon>Saccharomycotina</taxon>
        <taxon>Pichiomycetes</taxon>
        <taxon>Debaryomycetaceae</taxon>
        <taxon>Diutina</taxon>
    </lineage>
</organism>
<dbReference type="OrthoDB" id="539541at2759"/>
<dbReference type="Gene3D" id="3.30.1440.10">
    <property type="match status" value="1"/>
</dbReference>
<dbReference type="VEuPathDB" id="FungiDB:DIURU_005509"/>
<evidence type="ECO:0000313" key="7">
    <source>
        <dbReference type="Proteomes" id="UP000449547"/>
    </source>
</evidence>
<gene>
    <name evidence="6" type="ORF">DIURU_005509</name>
</gene>
<sequence length="287" mass="32732">MSIRAFSTTALRSRAGYSTVEPVHHLVKIKKNALKPALSELLKSSDDITAIKFKPTEIDQDRVQEYYDNTLKSDLMLHFYEHDANTVYGNKLRSWGNDSPYKMYRQLKKPVKTLKQTPDVHPITNKSVPEITSIVVQAYNKDALEESWLNISTKLQLAQITNVRPKQLYSRTNILPWKTRVGKQCGAMVELTGRDMHQFMSTLSELVLPRIRTFRGIYNSTGDKQGNITFGLGPEDVKLFPEIEQFQDLYPNLSGMNITFKTSANTDDQARTLVSSFGFPFCNRTKA</sequence>
<dbReference type="InterPro" id="IPR031309">
    <property type="entry name" value="Ribosomal_uL5_C"/>
</dbReference>
<evidence type="ECO:0000259" key="5">
    <source>
        <dbReference type="Pfam" id="PF00673"/>
    </source>
</evidence>
<dbReference type="InterPro" id="IPR036926">
    <property type="entry name" value="Thymidate_synth/dCMP_Mease_sf"/>
</dbReference>
<dbReference type="PANTHER" id="PTHR11994">
    <property type="entry name" value="60S RIBOSOMAL PROTEIN L11-RELATED"/>
    <property type="match status" value="1"/>
</dbReference>
<dbReference type="OMA" id="HINCYVE"/>
<accession>A0A642UD57</accession>
<keyword evidence="3" id="KW-0687">Ribonucleoprotein</keyword>
<dbReference type="FunFam" id="3.30.1440.10:FF:000001">
    <property type="entry name" value="50S ribosomal protein L5"/>
    <property type="match status" value="1"/>
</dbReference>
<comment type="caution">
    <text evidence="6">The sequence shown here is derived from an EMBL/GenBank/DDBJ whole genome shotgun (WGS) entry which is preliminary data.</text>
</comment>
<dbReference type="GO" id="GO:0006412">
    <property type="term" value="P:translation"/>
    <property type="evidence" value="ECO:0007669"/>
    <property type="project" value="InterPro"/>
</dbReference>
<name>A0A642UD57_DIURU</name>
<keyword evidence="7" id="KW-1185">Reference proteome</keyword>
<evidence type="ECO:0000313" key="6">
    <source>
        <dbReference type="EMBL" id="KAA8896996.1"/>
    </source>
</evidence>
<reference evidence="6 7" key="1">
    <citation type="submission" date="2019-07" db="EMBL/GenBank/DDBJ databases">
        <title>Genome assembly of two rare yeast pathogens: Diutina rugosa and Trichomonascus ciferrii.</title>
        <authorList>
            <person name="Mixao V."/>
            <person name="Saus E."/>
            <person name="Hansen A."/>
            <person name="Lass-Flor C."/>
            <person name="Gabaldon T."/>
        </authorList>
    </citation>
    <scope>NUCLEOTIDE SEQUENCE [LARGE SCALE GENOMIC DNA]</scope>
    <source>
        <strain evidence="6 7">CBS 613</strain>
    </source>
</reference>
<keyword evidence="2" id="KW-0689">Ribosomal protein</keyword>